<proteinExistence type="predicted"/>
<keyword evidence="1" id="KW-0808">Transferase</keyword>
<accession>A0A1H1F3B7</accession>
<dbReference type="Gene3D" id="3.40.50.2000">
    <property type="entry name" value="Glycogen Phosphorylase B"/>
    <property type="match status" value="1"/>
</dbReference>
<keyword evidence="2" id="KW-1185">Reference proteome</keyword>
<dbReference type="AlphaFoldDB" id="A0A1H1F3B7"/>
<dbReference type="SUPFAM" id="SSF53756">
    <property type="entry name" value="UDP-Glycosyltransferase/glycogen phosphorylase"/>
    <property type="match status" value="1"/>
</dbReference>
<dbReference type="GO" id="GO:0016740">
    <property type="term" value="F:transferase activity"/>
    <property type="evidence" value="ECO:0007669"/>
    <property type="project" value="UniProtKB-KW"/>
</dbReference>
<reference evidence="2" key="1">
    <citation type="submission" date="2016-10" db="EMBL/GenBank/DDBJ databases">
        <authorList>
            <person name="Varghese N."/>
            <person name="Submissions S."/>
        </authorList>
    </citation>
    <scope>NUCLEOTIDE SEQUENCE [LARGE SCALE GENOMIC DNA]</scope>
    <source>
        <strain evidence="2">DUS833</strain>
    </source>
</reference>
<dbReference type="RefSeq" id="WP_090803315.1">
    <property type="nucleotide sequence ID" value="NZ_FNKX01000001.1"/>
</dbReference>
<dbReference type="Proteomes" id="UP000199365">
    <property type="component" value="Unassembled WGS sequence"/>
</dbReference>
<dbReference type="STRING" id="157910.SAMN05445850_2243"/>
<name>A0A1H1F3B7_9BURK</name>
<protein>
    <submittedName>
        <fullName evidence="1">Glycosyltransferase involved in cell wall bisynthesis</fullName>
    </submittedName>
</protein>
<organism evidence="1 2">
    <name type="scientific">Paraburkholderia tuberum</name>
    <dbReference type="NCBI Taxonomy" id="157910"/>
    <lineage>
        <taxon>Bacteria</taxon>
        <taxon>Pseudomonadati</taxon>
        <taxon>Pseudomonadota</taxon>
        <taxon>Betaproteobacteria</taxon>
        <taxon>Burkholderiales</taxon>
        <taxon>Burkholderiaceae</taxon>
        <taxon>Paraburkholderia</taxon>
    </lineage>
</organism>
<sequence>MHFKILLTTHSTAFMTSGGGESELVQVAELLNDSDVQADIYGIRSRPLRFYDAVMHFSVHADGEAIVRETVSQGKKLFLWPNVWWLSAPDPAEISRIEAFVQRAERLLFKSSAELAHFNRYITVDPGKCVVVGSGISDRFLLPADKDLLPTVCDVSDYVLCLGLIEPIKNQLELIRALNQLDMNGLMVGGFRDEEYYRQCVREARRGIHFLPFIQPCSALLRSALASAMVVAEPSLDPPGRSCLEGAFVKQPLVMVDGDWQREHFDDNVWYAASTRAPDIVPAIQAALTDPDRDEKIESNYERVYARHSSGTVAADLIRHLIDAGLTNY</sequence>
<dbReference type="EMBL" id="FNKX01000001">
    <property type="protein sequence ID" value="SDQ95401.1"/>
    <property type="molecule type" value="Genomic_DNA"/>
</dbReference>
<gene>
    <name evidence="1" type="ORF">SAMN05445850_2243</name>
</gene>
<evidence type="ECO:0000313" key="1">
    <source>
        <dbReference type="EMBL" id="SDQ95401.1"/>
    </source>
</evidence>
<evidence type="ECO:0000313" key="2">
    <source>
        <dbReference type="Proteomes" id="UP000199365"/>
    </source>
</evidence>